<sequence>MCKRCIKTSRKQDQNDAPDERGATPEKHRPPSMIVKLISGTWELIRHVEYGMIFHCGKRVTGGPLFMGCCPEEALRRTGEQQH</sequence>
<feature type="region of interest" description="Disordered" evidence="1">
    <location>
        <begin position="1"/>
        <end position="31"/>
    </location>
</feature>
<dbReference type="EMBL" id="JAFNEN010000161">
    <property type="protein sequence ID" value="KAG8191378.1"/>
    <property type="molecule type" value="Genomic_DNA"/>
</dbReference>
<evidence type="ECO:0000313" key="3">
    <source>
        <dbReference type="Proteomes" id="UP000827092"/>
    </source>
</evidence>
<name>A0AAV6V5M8_9ARAC</name>
<organism evidence="2 3">
    <name type="scientific">Oedothorax gibbosus</name>
    <dbReference type="NCBI Taxonomy" id="931172"/>
    <lineage>
        <taxon>Eukaryota</taxon>
        <taxon>Metazoa</taxon>
        <taxon>Ecdysozoa</taxon>
        <taxon>Arthropoda</taxon>
        <taxon>Chelicerata</taxon>
        <taxon>Arachnida</taxon>
        <taxon>Araneae</taxon>
        <taxon>Araneomorphae</taxon>
        <taxon>Entelegynae</taxon>
        <taxon>Araneoidea</taxon>
        <taxon>Linyphiidae</taxon>
        <taxon>Erigoninae</taxon>
        <taxon>Oedothorax</taxon>
    </lineage>
</organism>
<comment type="caution">
    <text evidence="2">The sequence shown here is derived from an EMBL/GenBank/DDBJ whole genome shotgun (WGS) entry which is preliminary data.</text>
</comment>
<keyword evidence="3" id="KW-1185">Reference proteome</keyword>
<evidence type="ECO:0000313" key="2">
    <source>
        <dbReference type="EMBL" id="KAG8191378.1"/>
    </source>
</evidence>
<reference evidence="2 3" key="1">
    <citation type="journal article" date="2022" name="Nat. Ecol. Evol.">
        <title>A masculinizing supergene underlies an exaggerated male reproductive morph in a spider.</title>
        <authorList>
            <person name="Hendrickx F."/>
            <person name="De Corte Z."/>
            <person name="Sonet G."/>
            <person name="Van Belleghem S.M."/>
            <person name="Kostlbacher S."/>
            <person name="Vangestel C."/>
        </authorList>
    </citation>
    <scope>NUCLEOTIDE SEQUENCE [LARGE SCALE GENOMIC DNA]</scope>
    <source>
        <strain evidence="2">W744_W776</strain>
    </source>
</reference>
<accession>A0AAV6V5M8</accession>
<dbReference type="Proteomes" id="UP000827092">
    <property type="component" value="Unassembled WGS sequence"/>
</dbReference>
<protein>
    <submittedName>
        <fullName evidence="2">Uncharacterized protein</fullName>
    </submittedName>
</protein>
<proteinExistence type="predicted"/>
<evidence type="ECO:0000256" key="1">
    <source>
        <dbReference type="SAM" id="MobiDB-lite"/>
    </source>
</evidence>
<feature type="compositionally biased region" description="Basic and acidic residues" evidence="1">
    <location>
        <begin position="10"/>
        <end position="29"/>
    </location>
</feature>
<dbReference type="AlphaFoldDB" id="A0AAV6V5M8"/>
<gene>
    <name evidence="2" type="ORF">JTE90_006122</name>
</gene>